<feature type="domain" description="Exonuclease" evidence="4">
    <location>
        <begin position="83"/>
        <end position="288"/>
    </location>
</feature>
<protein>
    <recommendedName>
        <fullName evidence="4">Exonuclease domain-containing protein</fullName>
    </recommendedName>
</protein>
<dbReference type="Pfam" id="PF00929">
    <property type="entry name" value="RNase_T"/>
    <property type="match status" value="1"/>
</dbReference>
<accession>A0A016UW57</accession>
<dbReference type="InterPro" id="IPR036397">
    <property type="entry name" value="RNaseH_sf"/>
</dbReference>
<evidence type="ECO:0000256" key="1">
    <source>
        <dbReference type="ARBA" id="ARBA00022722"/>
    </source>
</evidence>
<dbReference type="CDD" id="cd06145">
    <property type="entry name" value="REX1_like"/>
    <property type="match status" value="1"/>
</dbReference>
<dbReference type="InterPro" id="IPR034922">
    <property type="entry name" value="REX1-like_exo"/>
</dbReference>
<dbReference type="STRING" id="53326.A0A016UW57"/>
<keyword evidence="2" id="KW-0378">Hydrolase</keyword>
<dbReference type="InterPro" id="IPR012337">
    <property type="entry name" value="RNaseH-like_sf"/>
</dbReference>
<name>A0A016UW57_9BILA</name>
<dbReference type="InterPro" id="IPR013520">
    <property type="entry name" value="Ribonucl_H"/>
</dbReference>
<keyword evidence="3" id="KW-0269">Exonuclease</keyword>
<proteinExistence type="predicted"/>
<dbReference type="InterPro" id="IPR047021">
    <property type="entry name" value="REXO1/3/4-like"/>
</dbReference>
<dbReference type="PANTHER" id="PTHR12801">
    <property type="entry name" value="RNA EXONUCLEASE REXO1 / RECO3 FAMILY MEMBER-RELATED"/>
    <property type="match status" value="1"/>
</dbReference>
<dbReference type="GO" id="GO:0003676">
    <property type="term" value="F:nucleic acid binding"/>
    <property type="evidence" value="ECO:0007669"/>
    <property type="project" value="InterPro"/>
</dbReference>
<keyword evidence="1" id="KW-0540">Nuclease</keyword>
<dbReference type="PANTHER" id="PTHR12801:SF82">
    <property type="entry name" value="RNA EXONUCLEASE 5"/>
    <property type="match status" value="1"/>
</dbReference>
<organism evidence="5 6">
    <name type="scientific">Ancylostoma ceylanicum</name>
    <dbReference type="NCBI Taxonomy" id="53326"/>
    <lineage>
        <taxon>Eukaryota</taxon>
        <taxon>Metazoa</taxon>
        <taxon>Ecdysozoa</taxon>
        <taxon>Nematoda</taxon>
        <taxon>Chromadorea</taxon>
        <taxon>Rhabditida</taxon>
        <taxon>Rhabditina</taxon>
        <taxon>Rhabditomorpha</taxon>
        <taxon>Strongyloidea</taxon>
        <taxon>Ancylostomatidae</taxon>
        <taxon>Ancylostomatinae</taxon>
        <taxon>Ancylostoma</taxon>
    </lineage>
</organism>
<evidence type="ECO:0000259" key="4">
    <source>
        <dbReference type="SMART" id="SM00479"/>
    </source>
</evidence>
<gene>
    <name evidence="5" type="primary">Acey_s0026.g1313</name>
    <name evidence="5" type="synonym">Acey-C05C8.5</name>
    <name evidence="5" type="ORF">Y032_0026g1313</name>
</gene>
<dbReference type="GO" id="GO:0005634">
    <property type="term" value="C:nucleus"/>
    <property type="evidence" value="ECO:0007669"/>
    <property type="project" value="TreeGrafter"/>
</dbReference>
<evidence type="ECO:0000313" key="6">
    <source>
        <dbReference type="Proteomes" id="UP000024635"/>
    </source>
</evidence>
<dbReference type="SUPFAM" id="SSF53098">
    <property type="entry name" value="Ribonuclease H-like"/>
    <property type="match status" value="1"/>
</dbReference>
<evidence type="ECO:0000256" key="3">
    <source>
        <dbReference type="ARBA" id="ARBA00022839"/>
    </source>
</evidence>
<keyword evidence="6" id="KW-1185">Reference proteome</keyword>
<dbReference type="AlphaFoldDB" id="A0A016UW57"/>
<reference evidence="6" key="1">
    <citation type="journal article" date="2015" name="Nat. Genet.">
        <title>The genome and transcriptome of the zoonotic hookworm Ancylostoma ceylanicum identify infection-specific gene families.</title>
        <authorList>
            <person name="Schwarz E.M."/>
            <person name="Hu Y."/>
            <person name="Antoshechkin I."/>
            <person name="Miller M.M."/>
            <person name="Sternberg P.W."/>
            <person name="Aroian R.V."/>
        </authorList>
    </citation>
    <scope>NUCLEOTIDE SEQUENCE</scope>
    <source>
        <strain evidence="6">HY135</strain>
    </source>
</reference>
<dbReference type="SMART" id="SM00479">
    <property type="entry name" value="EXOIII"/>
    <property type="match status" value="1"/>
</dbReference>
<dbReference type="GO" id="GO:0004527">
    <property type="term" value="F:exonuclease activity"/>
    <property type="evidence" value="ECO:0007669"/>
    <property type="project" value="UniProtKB-KW"/>
</dbReference>
<evidence type="ECO:0000313" key="5">
    <source>
        <dbReference type="EMBL" id="EYC18693.1"/>
    </source>
</evidence>
<dbReference type="EMBL" id="JARK01001362">
    <property type="protein sequence ID" value="EYC18693.1"/>
    <property type="molecule type" value="Genomic_DNA"/>
</dbReference>
<evidence type="ECO:0000256" key="2">
    <source>
        <dbReference type="ARBA" id="ARBA00022801"/>
    </source>
</evidence>
<dbReference type="Proteomes" id="UP000024635">
    <property type="component" value="Unassembled WGS sequence"/>
</dbReference>
<comment type="caution">
    <text evidence="5">The sequence shown here is derived from an EMBL/GenBank/DDBJ whole genome shotgun (WGS) entry which is preliminary data.</text>
</comment>
<dbReference type="Gene3D" id="3.30.420.10">
    <property type="entry name" value="Ribonuclease H-like superfamily/Ribonuclease H"/>
    <property type="match status" value="1"/>
</dbReference>
<sequence length="538" mass="60540">MDSAVGDRDSFWNHIMQVPVSIQEQIRERVLKMDPLEGLARGDELKAELLITTPEMVDNNYPFPDGYHIATKDKYAPVTKDSPIFALDCEMCVTSASQHELTRISLATLIGIFGLPVTPTCLTHTALSTNRLFYGIDAVRVQTDGRASAPIRIREDGSVVFDTLVKPKNEITDYLTKFSGITPALMEPVTTTVEDVQEVIRAVLPPDAILCGHSLEFDLRAMRMAHPYCIDIGLIYNLSGTGRIKTSLKNLTSLFLDEEIQNSHGHCSVEDAWSALRLLKKKLENGLVYGNCRYGWHYDNFMKEKHAEDAEESGQFLNNEDDMVPETVDPAETSEPPAKKARLEPRKRIVCKCGEVIGVDCILEDCPCHASPASECLKCLIKNAAPFPEGSFDWSKAVRSEYCSSYRPLSYYLIDSKKTVMCGFADVEKLNIQRNKVFTLRRPTSFPSISDYVDEVSCDLLEYGLALVEMDYMKRQEEYSSEEDEEGEVCDGRWRMQRAVHELDGHIEKVIRAAARYSLVMVVMASEKSSVCYLKVKS</sequence>
<dbReference type="OrthoDB" id="3996471at2759"/>